<keyword evidence="3" id="KW-0808">Transferase</keyword>
<reference evidence="7 8" key="1">
    <citation type="submission" date="2018-08" db="EMBL/GenBank/DDBJ databases">
        <title>Genomic Encyclopedia of Type Strains, Phase IV (KMG-IV): sequencing the most valuable type-strain genomes for metagenomic binning, comparative biology and taxonomic classification.</title>
        <authorList>
            <person name="Goeker M."/>
        </authorList>
    </citation>
    <scope>NUCLEOTIDE SEQUENCE [LARGE SCALE GENOMIC DNA]</scope>
    <source>
        <strain evidence="7 8">BW863</strain>
    </source>
</reference>
<dbReference type="NCBIfam" id="TIGR01838">
    <property type="entry name" value="PHA_synth_I"/>
    <property type="match status" value="1"/>
</dbReference>
<dbReference type="Pfam" id="PF07167">
    <property type="entry name" value="PhaC_N"/>
    <property type="match status" value="1"/>
</dbReference>
<name>A0A3D9YNQ5_9HYPH</name>
<organism evidence="7 8">
    <name type="scientific">Methylovirgula ligni</name>
    <dbReference type="NCBI Taxonomy" id="569860"/>
    <lineage>
        <taxon>Bacteria</taxon>
        <taxon>Pseudomonadati</taxon>
        <taxon>Pseudomonadota</taxon>
        <taxon>Alphaproteobacteria</taxon>
        <taxon>Hyphomicrobiales</taxon>
        <taxon>Beijerinckiaceae</taxon>
        <taxon>Methylovirgula</taxon>
    </lineage>
</organism>
<evidence type="ECO:0000256" key="1">
    <source>
        <dbReference type="ARBA" id="ARBA00004496"/>
    </source>
</evidence>
<keyword evidence="8" id="KW-1185">Reference proteome</keyword>
<dbReference type="RefSeq" id="WP_245411348.1">
    <property type="nucleotide sequence ID" value="NZ_CP025086.1"/>
</dbReference>
<dbReference type="InterPro" id="IPR010963">
    <property type="entry name" value="PHA_synth_I"/>
</dbReference>
<protein>
    <submittedName>
        <fullName evidence="7">Polyhydroxyalkanoate synthase</fullName>
    </submittedName>
</protein>
<dbReference type="GO" id="GO:0005737">
    <property type="term" value="C:cytoplasm"/>
    <property type="evidence" value="ECO:0007669"/>
    <property type="project" value="UniProtKB-SubCell"/>
</dbReference>
<dbReference type="Gene3D" id="3.40.50.1820">
    <property type="entry name" value="alpha/beta hydrolase"/>
    <property type="match status" value="1"/>
</dbReference>
<evidence type="ECO:0000256" key="3">
    <source>
        <dbReference type="ARBA" id="ARBA00022679"/>
    </source>
</evidence>
<proteinExistence type="predicted"/>
<evidence type="ECO:0000256" key="2">
    <source>
        <dbReference type="ARBA" id="ARBA00022490"/>
    </source>
</evidence>
<evidence type="ECO:0000313" key="7">
    <source>
        <dbReference type="EMBL" id="REF84216.1"/>
    </source>
</evidence>
<evidence type="ECO:0000256" key="5">
    <source>
        <dbReference type="SAM" id="MobiDB-lite"/>
    </source>
</evidence>
<dbReference type="PANTHER" id="PTHR36837:SF5">
    <property type="entry name" value="POLY-3-HYDROXYBUTYRATE SYNTHASE"/>
    <property type="match status" value="1"/>
</dbReference>
<dbReference type="GO" id="GO:0042619">
    <property type="term" value="P:poly-hydroxybutyrate biosynthetic process"/>
    <property type="evidence" value="ECO:0007669"/>
    <property type="project" value="InterPro"/>
</dbReference>
<dbReference type="InterPro" id="IPR051321">
    <property type="entry name" value="PHA/PHB_synthase"/>
</dbReference>
<dbReference type="InterPro" id="IPR029058">
    <property type="entry name" value="AB_hydrolase_fold"/>
</dbReference>
<keyword evidence="2" id="KW-0963">Cytoplasm</keyword>
<dbReference type="InterPro" id="IPR010941">
    <property type="entry name" value="PhaC_N"/>
</dbReference>
<evidence type="ECO:0000259" key="6">
    <source>
        <dbReference type="Pfam" id="PF07167"/>
    </source>
</evidence>
<evidence type="ECO:0000313" key="8">
    <source>
        <dbReference type="Proteomes" id="UP000256900"/>
    </source>
</evidence>
<dbReference type="SUPFAM" id="SSF53474">
    <property type="entry name" value="alpha/beta-Hydrolases"/>
    <property type="match status" value="1"/>
</dbReference>
<feature type="region of interest" description="Disordered" evidence="5">
    <location>
        <begin position="1"/>
        <end position="50"/>
    </location>
</feature>
<evidence type="ECO:0000256" key="4">
    <source>
        <dbReference type="ARBA" id="ARBA00023315"/>
    </source>
</evidence>
<comment type="caution">
    <text evidence="7">The sequence shown here is derived from an EMBL/GenBank/DDBJ whole genome shotgun (WGS) entry which is preliminary data.</text>
</comment>
<keyword evidence="4" id="KW-0012">Acyltransferase</keyword>
<dbReference type="PANTHER" id="PTHR36837">
    <property type="entry name" value="POLY(3-HYDROXYALKANOATE) POLYMERASE SUBUNIT PHAC"/>
    <property type="match status" value="1"/>
</dbReference>
<dbReference type="AlphaFoldDB" id="A0A3D9YNQ5"/>
<sequence>MSEAVLPPEPPKPDLEPALEAAPKPRLKVVPAPAAAAQKPPEGAAPQTNGAGIDFARLSKNLAALIEQGGLALGAILQPQTDQSPSSFSASVVDAVQSFGRIAEYWLADPLRTFEARNALSEDFLALWAQTLRRMSGETVAPIVPVAAGDKRFAAPQWHESPLFDFLRQAHAIATRWVEDLVARAETDPTTQLKAQFYLRQIASALSPANFVPTNPELLHETLASSGDNLVRGIANLTADIKAGNGSLRISQSDSSKFVLGVNMATTPGKVIIRNDLMELIQYAPATETVFKRPLLIVPPWINKYYILDLNQQKSFVRYAVEQGHTVFLISWVNPDARHRDKDFEAYIDESIMTVLDVIAEVTGEREVNALGYCVGGTLLSIALAYMARRKDTRIASATFLTTQTDFADAGDLRVFIDESQISALEESMAEKGYLDGAKMANVFNMLRPNDLIWSFVVNNYIRGQSPMPFDLLTWNSDATRMTPACHSFYLRNCYLENKLSRGKMKIRGAPVYLWDIKVPVYSLATREDHIAPASSVFTGMKLFGSDVRFVVAGSGHIAGVINPPAKPKYQYWTGGSLSETYTDWLKAATETPGSWWPDWAAWIAAQAPEKVAAREPGGDKLMPLCDAPGTYVRAKA</sequence>
<dbReference type="GO" id="GO:0016746">
    <property type="term" value="F:acyltransferase activity"/>
    <property type="evidence" value="ECO:0007669"/>
    <property type="project" value="UniProtKB-KW"/>
</dbReference>
<feature type="domain" description="Poly-beta-hydroxybutyrate polymerase N-terminal" evidence="6">
    <location>
        <begin position="150"/>
        <end position="320"/>
    </location>
</feature>
<dbReference type="Proteomes" id="UP000256900">
    <property type="component" value="Unassembled WGS sequence"/>
</dbReference>
<gene>
    <name evidence="7" type="ORF">DES32_3063</name>
</gene>
<feature type="compositionally biased region" description="Low complexity" evidence="5">
    <location>
        <begin position="16"/>
        <end position="46"/>
    </location>
</feature>
<comment type="subcellular location">
    <subcellularLocation>
        <location evidence="1">Cytoplasm</location>
    </subcellularLocation>
</comment>
<accession>A0A3D9YNQ5</accession>
<dbReference type="EMBL" id="QUMO01000005">
    <property type="protein sequence ID" value="REF84216.1"/>
    <property type="molecule type" value="Genomic_DNA"/>
</dbReference>